<evidence type="ECO:0000256" key="1">
    <source>
        <dbReference type="ARBA" id="ARBA00022630"/>
    </source>
</evidence>
<dbReference type="GeneID" id="37080899"/>
<reference evidence="6 7" key="1">
    <citation type="submission" date="2016-12" db="EMBL/GenBank/DDBJ databases">
        <title>The genomes of Aspergillus section Nigri reveals drivers in fungal speciation.</title>
        <authorList>
            <consortium name="DOE Joint Genome Institute"/>
            <person name="Vesth T.C."/>
            <person name="Nybo J."/>
            <person name="Theobald S."/>
            <person name="Brandl J."/>
            <person name="Frisvad J.C."/>
            <person name="Nielsen K.F."/>
            <person name="Lyhne E.K."/>
            <person name="Kogle M.E."/>
            <person name="Kuo A."/>
            <person name="Riley R."/>
            <person name="Clum A."/>
            <person name="Nolan M."/>
            <person name="Lipzen A."/>
            <person name="Salamov A."/>
            <person name="Henrissat B."/>
            <person name="Wiebenga A."/>
            <person name="De Vries R.P."/>
            <person name="Grigoriev I.V."/>
            <person name="Mortensen U.H."/>
            <person name="Andersen M.R."/>
            <person name="Baker S.E."/>
        </authorList>
    </citation>
    <scope>NUCLEOTIDE SEQUENCE [LARGE SCALE GENOMIC DNA]</scope>
    <source>
        <strain evidence="6 7">JOP 1030-1</strain>
    </source>
</reference>
<dbReference type="AlphaFoldDB" id="A0A318ZAH7"/>
<feature type="region of interest" description="Disordered" evidence="4">
    <location>
        <begin position="484"/>
        <end position="520"/>
    </location>
</feature>
<organism evidence="6 7">
    <name type="scientific">Aspergillus saccharolyticus JOP 1030-1</name>
    <dbReference type="NCBI Taxonomy" id="1450539"/>
    <lineage>
        <taxon>Eukaryota</taxon>
        <taxon>Fungi</taxon>
        <taxon>Dikarya</taxon>
        <taxon>Ascomycota</taxon>
        <taxon>Pezizomycotina</taxon>
        <taxon>Eurotiomycetes</taxon>
        <taxon>Eurotiomycetidae</taxon>
        <taxon>Eurotiales</taxon>
        <taxon>Aspergillaceae</taxon>
        <taxon>Aspergillus</taxon>
        <taxon>Aspergillus subgen. Circumdati</taxon>
    </lineage>
</organism>
<feature type="region of interest" description="Disordered" evidence="4">
    <location>
        <begin position="723"/>
        <end position="770"/>
    </location>
</feature>
<feature type="domain" description="FAD/NAD(P)-binding" evidence="5">
    <location>
        <begin position="13"/>
        <end position="247"/>
    </location>
</feature>
<evidence type="ECO:0000259" key="5">
    <source>
        <dbReference type="Pfam" id="PF07992"/>
    </source>
</evidence>
<dbReference type="PRINTS" id="PR00368">
    <property type="entry name" value="FADPNR"/>
</dbReference>
<evidence type="ECO:0000256" key="3">
    <source>
        <dbReference type="ARBA" id="ARBA00023002"/>
    </source>
</evidence>
<feature type="compositionally biased region" description="Polar residues" evidence="4">
    <location>
        <begin position="674"/>
        <end position="684"/>
    </location>
</feature>
<dbReference type="GO" id="GO:0016491">
    <property type="term" value="F:oxidoreductase activity"/>
    <property type="evidence" value="ECO:0007669"/>
    <property type="project" value="UniProtKB-KW"/>
</dbReference>
<sequence>MLQSEPESELEPKKVAIIGAGPSGLVTAKTFLHNAPVGRFRVTIFEKGDSIGGLWNWTHPEGATDEGEGEHAGQQGGSHTRRREFVSPSMRTNLSRFTVAFADLAWEEVLGSVPVPMFPRAWQVGRYLEAYAERFLASPGVVIRFGCEVVKTSTSSQGGWVVEWVDGKDKSTHEEHFDYLVIASGYFARPFMPDIPGLAAFSDKTVHSSALRGAADVQRVLSAGGPSGKVVIIGGSLSGVEAASAVALHLSSLGVSHPTTQIHHICSRPFWAVPTYLPSPAETQGQLVPFLPLDLVFYDLARRPPGRIEFTSGPLSPAQVAKTNSYLRALLGSEYARIGSGSNNSIKLQTPSWTAISNDHAEYVRSGAIHTTIGRVARLEQTPNHSATNIHITLPTGSSRIIEDVAAVILATGFTPDDSLAFLPESILMQLEYSPDDPFIPLILDNKGTVRTEIPALGFVGFYRGPYWGVMEMQARSLVARWTAQPGDSPTGHHPHPDPRGSTEKAREQLRQLRQNSTQRSQFPMGDYVGLMESFARELGIPRVELGELQQRVNPVIPARYHAFDACTGSTNSGKRRRNRSEDMMSINKDDSTRRTPTQPQKTIEPLSSLLSLFTTEDQYAAATTTATATAIFRALHGSWRFTRTTTTTTTTSTLTPGSAEPEFKPKDHPVVENSRNSEQTSTLPPLPDRTKDTTKGAATFHPRYVTAPGYEKEYLYLESEAETRTPASDFETPSSRDLSSTRKGAVYRLVGDEGGGPQNTDSGPGVQGGQIYVWDDHAWDAATGLGDTRDDGQGGAGSLADRFAYGLQVRPAISLGPDAEHDMESGTDGVEGHRSRFSVHASGQSCDGSNTPVTWEYRFVLDGVSVIRWECLENENLSAGRRRRTETVYVR</sequence>
<evidence type="ECO:0000256" key="4">
    <source>
        <dbReference type="SAM" id="MobiDB-lite"/>
    </source>
</evidence>
<keyword evidence="1" id="KW-0285">Flavoprotein</keyword>
<evidence type="ECO:0000313" key="7">
    <source>
        <dbReference type="Proteomes" id="UP000248349"/>
    </source>
</evidence>
<feature type="region of interest" description="Disordered" evidence="4">
    <location>
        <begin position="644"/>
        <end position="696"/>
    </location>
</feature>
<feature type="compositionally biased region" description="Basic and acidic residues" evidence="4">
    <location>
        <begin position="580"/>
        <end position="594"/>
    </location>
</feature>
<evidence type="ECO:0000313" key="6">
    <source>
        <dbReference type="EMBL" id="PYH44346.1"/>
    </source>
</evidence>
<dbReference type="RefSeq" id="XP_025430328.1">
    <property type="nucleotide sequence ID" value="XM_025579670.1"/>
</dbReference>
<dbReference type="SUPFAM" id="SSF51905">
    <property type="entry name" value="FAD/NAD(P)-binding domain"/>
    <property type="match status" value="1"/>
</dbReference>
<dbReference type="Gene3D" id="3.50.50.60">
    <property type="entry name" value="FAD/NAD(P)-binding domain"/>
    <property type="match status" value="1"/>
</dbReference>
<proteinExistence type="predicted"/>
<dbReference type="OrthoDB" id="66881at2759"/>
<dbReference type="InterPro" id="IPR036188">
    <property type="entry name" value="FAD/NAD-bd_sf"/>
</dbReference>
<dbReference type="Proteomes" id="UP000248349">
    <property type="component" value="Unassembled WGS sequence"/>
</dbReference>
<feature type="compositionally biased region" description="Low complexity" evidence="4">
    <location>
        <begin position="644"/>
        <end position="656"/>
    </location>
</feature>
<gene>
    <name evidence="6" type="ORF">BP01DRAFT_424132</name>
</gene>
<feature type="compositionally biased region" description="Polar residues" evidence="4">
    <location>
        <begin position="732"/>
        <end position="743"/>
    </location>
</feature>
<dbReference type="InterPro" id="IPR023753">
    <property type="entry name" value="FAD/NAD-binding_dom"/>
</dbReference>
<protein>
    <recommendedName>
        <fullName evidence="5">FAD/NAD(P)-binding domain-containing protein</fullName>
    </recommendedName>
</protein>
<dbReference type="STRING" id="1450539.A0A318ZAH7"/>
<feature type="region of interest" description="Disordered" evidence="4">
    <location>
        <begin position="57"/>
        <end position="85"/>
    </location>
</feature>
<feature type="compositionally biased region" description="Basic and acidic residues" evidence="4">
    <location>
        <begin position="662"/>
        <end position="671"/>
    </location>
</feature>
<keyword evidence="3" id="KW-0560">Oxidoreductase</keyword>
<dbReference type="Pfam" id="PF07992">
    <property type="entry name" value="Pyr_redox_2"/>
    <property type="match status" value="1"/>
</dbReference>
<feature type="compositionally biased region" description="Basic and acidic residues" evidence="4">
    <location>
        <begin position="495"/>
        <end position="511"/>
    </location>
</feature>
<name>A0A318ZAH7_9EURO</name>
<evidence type="ECO:0000256" key="2">
    <source>
        <dbReference type="ARBA" id="ARBA00022827"/>
    </source>
</evidence>
<keyword evidence="2" id="KW-0274">FAD</keyword>
<keyword evidence="7" id="KW-1185">Reference proteome</keyword>
<accession>A0A318ZAH7</accession>
<dbReference type="EMBL" id="KZ821237">
    <property type="protein sequence ID" value="PYH44346.1"/>
    <property type="molecule type" value="Genomic_DNA"/>
</dbReference>
<dbReference type="InterPro" id="IPR050346">
    <property type="entry name" value="FMO-like"/>
</dbReference>
<dbReference type="PANTHER" id="PTHR23023">
    <property type="entry name" value="DIMETHYLANILINE MONOOXYGENASE"/>
    <property type="match status" value="1"/>
</dbReference>
<feature type="region of interest" description="Disordered" evidence="4">
    <location>
        <begin position="567"/>
        <end position="602"/>
    </location>
</feature>